<reference evidence="1 2" key="1">
    <citation type="journal article" date="2017" name="Int. J. Syst. Evol. Microbiol.">
        <title>Mucilaginibacterpsychrotolerans sp. nov., isolated from peatlands.</title>
        <authorList>
            <person name="Deng Y."/>
            <person name="Shen L."/>
            <person name="Xu B."/>
            <person name="Liu Y."/>
            <person name="Gu Z."/>
            <person name="Liu H."/>
            <person name="Zhou Y."/>
        </authorList>
    </citation>
    <scope>NUCLEOTIDE SEQUENCE [LARGE SCALE GENOMIC DNA]</scope>
    <source>
        <strain evidence="1 2">NH7-4</strain>
    </source>
</reference>
<sequence length="152" mass="17673">MNEERYTEIQTAADYLSFTFVSQGRHGNLTKIVRFDKLQSRGNTYNLALGTLLPDNSFDYESTTNNGDRNKLLATVAIIVYVFMEEHPGYDVYITGSDYRRTLLYQRAINYGYEDLIETFNIYGKLNHANQGEFEPYDKSKYYYSGFLIGKK</sequence>
<organism evidence="1 2">
    <name type="scientific">Mucilaginibacter psychrotolerans</name>
    <dbReference type="NCBI Taxonomy" id="1524096"/>
    <lineage>
        <taxon>Bacteria</taxon>
        <taxon>Pseudomonadati</taxon>
        <taxon>Bacteroidota</taxon>
        <taxon>Sphingobacteriia</taxon>
        <taxon>Sphingobacteriales</taxon>
        <taxon>Sphingobacteriaceae</taxon>
        <taxon>Mucilaginibacter</taxon>
    </lineage>
</organism>
<proteinExistence type="predicted"/>
<comment type="caution">
    <text evidence="1">The sequence shown here is derived from an EMBL/GenBank/DDBJ whole genome shotgun (WGS) entry which is preliminary data.</text>
</comment>
<dbReference type="AlphaFoldDB" id="A0A4Y8S760"/>
<evidence type="ECO:0000313" key="1">
    <source>
        <dbReference type="EMBL" id="TFF34214.1"/>
    </source>
</evidence>
<dbReference type="EMBL" id="SOZE01000033">
    <property type="protein sequence ID" value="TFF34214.1"/>
    <property type="molecule type" value="Genomic_DNA"/>
</dbReference>
<name>A0A4Y8S760_9SPHI</name>
<keyword evidence="2" id="KW-1185">Reference proteome</keyword>
<evidence type="ECO:0000313" key="2">
    <source>
        <dbReference type="Proteomes" id="UP000297540"/>
    </source>
</evidence>
<accession>A0A4Y8S760</accession>
<dbReference type="Proteomes" id="UP000297540">
    <property type="component" value="Unassembled WGS sequence"/>
</dbReference>
<dbReference type="Pfam" id="PF22028">
    <property type="entry name" value="DUF6934"/>
    <property type="match status" value="1"/>
</dbReference>
<dbReference type="InterPro" id="IPR053865">
    <property type="entry name" value="DUF6934"/>
</dbReference>
<protein>
    <submittedName>
        <fullName evidence="1">Uncharacterized protein</fullName>
    </submittedName>
</protein>
<gene>
    <name evidence="1" type="ORF">E2R66_22785</name>
</gene>
<dbReference type="OrthoDB" id="1343312at2"/>
<dbReference type="RefSeq" id="WP_133235148.1">
    <property type="nucleotide sequence ID" value="NZ_SOZE01000033.1"/>
</dbReference>